<evidence type="ECO:0000256" key="2">
    <source>
        <dbReference type="ARBA" id="ARBA00022723"/>
    </source>
</evidence>
<comment type="function">
    <text evidence="7">Component of the general transcription and DNA repair factor IIH (TFIIH) core complex, which is involved in general and transcription-coupled nucleotide excision repair (NER) of damaged DNA and, when complexed to CAK, in RNA transcription by RNA polymerase II. In NER, TFIIH acts by opening DNA around the lesion to allow the excision of the damaged oligonucleotide and its replacement by a new DNA fragment. In transcription, TFIIH has an essential role in transcription initiation. When the pre-initiation complex (PIC) has been established, TFIIH is required for promoter opening and promoter escape. Phosphorylation of the C-terminal tail (CTD) of the largest subunit of RNA polymerase II by the kinase module CAK controls the initiation of transcription.</text>
</comment>
<evidence type="ECO:0000256" key="5">
    <source>
        <dbReference type="ARBA" id="ARBA00023204"/>
    </source>
</evidence>
<dbReference type="PANTHER" id="PTHR12831:SF0">
    <property type="entry name" value="GENERAL TRANSCRIPTION FACTOR IIH SUBUNIT 3"/>
    <property type="match status" value="1"/>
</dbReference>
<proteinExistence type="inferred from homology"/>
<dbReference type="Pfam" id="PF03850">
    <property type="entry name" value="Tfb4"/>
    <property type="match status" value="1"/>
</dbReference>
<evidence type="ECO:0000256" key="3">
    <source>
        <dbReference type="ARBA" id="ARBA00022763"/>
    </source>
</evidence>
<comment type="similarity">
    <text evidence="7">Belongs to the TFB4 family.</text>
</comment>
<sequence length="171" mass="18988">VSENSRIQCVSLFQVHFVQVSGCRHGDGKRPHGDDEDKQAGRYRQSLSRQVTSLPSRAARSDACDITGGLYLKIPQKVALAQYLLVSVAAVTAVCSRWSLKVKSVCVLCEQWVFLPDSEQRSQLVLPPPAHVDYRAACFCHRNLIEIGYVCSVCLSSECRTPSQETDAFQK</sequence>
<comment type="caution">
    <text evidence="9">The sequence shown here is derived from an EMBL/GenBank/DDBJ whole genome shotgun (WGS) entry which is preliminary data.</text>
</comment>
<evidence type="ECO:0000256" key="7">
    <source>
        <dbReference type="RuleBase" id="RU368090"/>
    </source>
</evidence>
<dbReference type="EMBL" id="JAHRIO010001062">
    <property type="protein sequence ID" value="MEQ2158669.1"/>
    <property type="molecule type" value="Genomic_DNA"/>
</dbReference>
<evidence type="ECO:0000256" key="8">
    <source>
        <dbReference type="SAM" id="MobiDB-lite"/>
    </source>
</evidence>
<name>A0ABV0MIW9_9TELE</name>
<keyword evidence="2 7" id="KW-0479">Metal-binding</keyword>
<dbReference type="InterPro" id="IPR004600">
    <property type="entry name" value="TFIIH_Tfb4/GTF2H3"/>
</dbReference>
<keyword evidence="7" id="KW-0804">Transcription</keyword>
<dbReference type="PANTHER" id="PTHR12831">
    <property type="entry name" value="TRANSCRIPTION INITIATION FACTOR IIH TFIIH , POLYPEPTIDE 3-RELATED"/>
    <property type="match status" value="1"/>
</dbReference>
<gene>
    <name evidence="9" type="ORF">GOODEAATRI_014803</name>
</gene>
<comment type="subcellular location">
    <subcellularLocation>
        <location evidence="1 7">Nucleus</location>
    </subcellularLocation>
</comment>
<keyword evidence="6 7" id="KW-0539">Nucleus</keyword>
<keyword evidence="4 7" id="KW-0862">Zinc</keyword>
<protein>
    <recommendedName>
        <fullName evidence="7">General transcription factor IIH subunit 3</fullName>
    </recommendedName>
    <alternativeName>
        <fullName evidence="7">General transcription factor IIH polypeptide 3</fullName>
    </alternativeName>
</protein>
<comment type="subunit">
    <text evidence="7">Part of a TFIID-containing RNA polymerase II pre-initiation complex that is composed of TBP and at least GTF2A1, GTF2A2, GTF2E1, GTF2E2, GTF2F1, GTF2H2, GTF2H3, GTF2H4, GTF2H5, GTF2B, TCEA1, ERCC2, ERCC3, TAF1, TAF2, TAF3, TAF4, TAF5, TAF6, TAF7, TAF8, TAF9, TAF10, TAF11, TAF12 and TAF13. Component of the 7-subunit TFIIH core complex composed of XPB/ERCC3, XPD/ERCC2, GTF2H1, GTF2H2, GTF2H3, GTF2H4 and GTF2H5, which is active in NER. The core complex associates with the 3-subunit CDK-activating kinase (CAK) module composed of CCNH/cyclin H, CDK7 and MNAT1 to form the 10-subunit holoenzyme (holo-TFIIH) active in transcription. Interacts with RARA; the interaction requires prior phosphorylation of RARA on 'Ser-369' which then enhances interaction of RARA with CDK7.</text>
</comment>
<keyword evidence="7" id="KW-0805">Transcription regulation</keyword>
<evidence type="ECO:0000256" key="4">
    <source>
        <dbReference type="ARBA" id="ARBA00022833"/>
    </source>
</evidence>
<evidence type="ECO:0000256" key="6">
    <source>
        <dbReference type="ARBA" id="ARBA00023242"/>
    </source>
</evidence>
<feature type="region of interest" description="Disordered" evidence="8">
    <location>
        <begin position="23"/>
        <end position="42"/>
    </location>
</feature>
<keyword evidence="5 7" id="KW-0234">DNA repair</keyword>
<evidence type="ECO:0000313" key="10">
    <source>
        <dbReference type="Proteomes" id="UP001476798"/>
    </source>
</evidence>
<feature type="compositionally biased region" description="Basic and acidic residues" evidence="8">
    <location>
        <begin position="24"/>
        <end position="40"/>
    </location>
</feature>
<evidence type="ECO:0000256" key="1">
    <source>
        <dbReference type="ARBA" id="ARBA00004123"/>
    </source>
</evidence>
<keyword evidence="3 7" id="KW-0227">DNA damage</keyword>
<reference evidence="9 10" key="1">
    <citation type="submission" date="2021-06" db="EMBL/GenBank/DDBJ databases">
        <authorList>
            <person name="Palmer J.M."/>
        </authorList>
    </citation>
    <scope>NUCLEOTIDE SEQUENCE [LARGE SCALE GENOMIC DNA]</scope>
    <source>
        <strain evidence="9 10">GA_2019</strain>
        <tissue evidence="9">Muscle</tissue>
    </source>
</reference>
<keyword evidence="10" id="KW-1185">Reference proteome</keyword>
<dbReference type="Proteomes" id="UP001476798">
    <property type="component" value="Unassembled WGS sequence"/>
</dbReference>
<feature type="non-terminal residue" evidence="9">
    <location>
        <position position="1"/>
    </location>
</feature>
<accession>A0ABV0MIW9</accession>
<organism evidence="9 10">
    <name type="scientific">Goodea atripinnis</name>
    <dbReference type="NCBI Taxonomy" id="208336"/>
    <lineage>
        <taxon>Eukaryota</taxon>
        <taxon>Metazoa</taxon>
        <taxon>Chordata</taxon>
        <taxon>Craniata</taxon>
        <taxon>Vertebrata</taxon>
        <taxon>Euteleostomi</taxon>
        <taxon>Actinopterygii</taxon>
        <taxon>Neopterygii</taxon>
        <taxon>Teleostei</taxon>
        <taxon>Neoteleostei</taxon>
        <taxon>Acanthomorphata</taxon>
        <taxon>Ovalentaria</taxon>
        <taxon>Atherinomorphae</taxon>
        <taxon>Cyprinodontiformes</taxon>
        <taxon>Goodeidae</taxon>
        <taxon>Goodea</taxon>
    </lineage>
</organism>
<evidence type="ECO:0000313" key="9">
    <source>
        <dbReference type="EMBL" id="MEQ2158669.1"/>
    </source>
</evidence>
<keyword evidence="7" id="KW-0863">Zinc-finger</keyword>